<protein>
    <submittedName>
        <fullName evidence="2">Thiosulfate sulfurtransferase GlpE</fullName>
    </submittedName>
</protein>
<dbReference type="InterPro" id="IPR001763">
    <property type="entry name" value="Rhodanese-like_dom"/>
</dbReference>
<gene>
    <name evidence="2" type="ORF">KRX52_09990</name>
</gene>
<evidence type="ECO:0000313" key="3">
    <source>
        <dbReference type="Proteomes" id="UP000813068"/>
    </source>
</evidence>
<name>A0ABS6MWE8_9GAMM</name>
<dbReference type="Proteomes" id="UP000813068">
    <property type="component" value="Unassembled WGS sequence"/>
</dbReference>
<dbReference type="Pfam" id="PF00581">
    <property type="entry name" value="Rhodanese"/>
    <property type="match status" value="1"/>
</dbReference>
<dbReference type="PANTHER" id="PTHR43031">
    <property type="entry name" value="FAD-DEPENDENT OXIDOREDUCTASE"/>
    <property type="match status" value="1"/>
</dbReference>
<evidence type="ECO:0000259" key="1">
    <source>
        <dbReference type="PROSITE" id="PS50206"/>
    </source>
</evidence>
<accession>A0ABS6MWE8</accession>
<proteinExistence type="predicted"/>
<reference evidence="2 3" key="1">
    <citation type="submission" date="2021-06" db="EMBL/GenBank/DDBJ databases">
        <title>Differences between aerobic and microaerobic xylene degrading microbial communities.</title>
        <authorList>
            <person name="Banerjee S."/>
            <person name="Tancsics A."/>
        </authorList>
    </citation>
    <scope>NUCLEOTIDE SEQUENCE [LARGE SCALE GENOMIC DNA]</scope>
    <source>
        <strain evidence="2 3">MAP12</strain>
    </source>
</reference>
<evidence type="ECO:0000313" key="2">
    <source>
        <dbReference type="EMBL" id="MBV2133132.1"/>
    </source>
</evidence>
<organism evidence="2 3">
    <name type="scientific">Geopseudomonas aromaticivorans</name>
    <dbReference type="NCBI Taxonomy" id="2849492"/>
    <lineage>
        <taxon>Bacteria</taxon>
        <taxon>Pseudomonadati</taxon>
        <taxon>Pseudomonadota</taxon>
        <taxon>Gammaproteobacteria</taxon>
        <taxon>Pseudomonadales</taxon>
        <taxon>Pseudomonadaceae</taxon>
        <taxon>Geopseudomonas</taxon>
    </lineage>
</organism>
<keyword evidence="3" id="KW-1185">Reference proteome</keyword>
<dbReference type="PROSITE" id="PS50206">
    <property type="entry name" value="RHODANESE_3"/>
    <property type="match status" value="1"/>
</dbReference>
<sequence>MSDGKRISVEQAEALLAGENHVMLLDMREARAYCQGHDPRAIPLTAQTLRGLLLHTPRQVHIVILCADGSASPARAELFADFGFEHCYSLAGGYAAWRARPRQAATPQRAAHRVAAPI</sequence>
<dbReference type="RefSeq" id="WP_217681599.1">
    <property type="nucleotide sequence ID" value="NZ_JAHRGL010000020.1"/>
</dbReference>
<comment type="caution">
    <text evidence="2">The sequence shown here is derived from an EMBL/GenBank/DDBJ whole genome shotgun (WGS) entry which is preliminary data.</text>
</comment>
<dbReference type="EMBL" id="JAHRGL010000020">
    <property type="protein sequence ID" value="MBV2133132.1"/>
    <property type="molecule type" value="Genomic_DNA"/>
</dbReference>
<feature type="domain" description="Rhodanese" evidence="1">
    <location>
        <begin position="18"/>
        <end position="106"/>
    </location>
</feature>
<dbReference type="InterPro" id="IPR050229">
    <property type="entry name" value="GlpE_sulfurtransferase"/>
</dbReference>
<dbReference type="SMART" id="SM00450">
    <property type="entry name" value="RHOD"/>
    <property type="match status" value="1"/>
</dbReference>
<dbReference type="PANTHER" id="PTHR43031:SF16">
    <property type="entry name" value="OXIDOREDUCTASE"/>
    <property type="match status" value="1"/>
</dbReference>